<comment type="subcellular location">
    <subcellularLocation>
        <location evidence="5">Cytoplasm</location>
    </subcellularLocation>
</comment>
<dbReference type="SUPFAM" id="SSF53383">
    <property type="entry name" value="PLP-dependent transferases"/>
    <property type="match status" value="1"/>
</dbReference>
<dbReference type="NCBIfam" id="NF002325">
    <property type="entry name" value="PRK01278.1"/>
    <property type="match status" value="1"/>
</dbReference>
<feature type="binding site" evidence="5">
    <location>
        <begin position="100"/>
        <end position="101"/>
    </location>
    <ligand>
        <name>pyridoxal 5'-phosphate</name>
        <dbReference type="ChEBI" id="CHEBI:597326"/>
    </ligand>
</feature>
<comment type="miscellaneous">
    <text evidence="5">May also have succinyldiaminopimelate aminotransferase activity, thus carrying out the corresponding step in lysine biosynthesis.</text>
</comment>
<reference evidence="6 7" key="1">
    <citation type="journal article" date="2020" name="Arch. Microbiol.">
        <title>Bradyrhizobium campsiandrae sp. nov., a nitrogen-fixing bacterial strain isolated from a native leguminous tree from the Amazon adapted to flooded conditions.</title>
        <authorList>
            <person name="Cabral Michel D."/>
            <person name="Martins da Costa E."/>
            <person name="Azarias Guimaraes A."/>
            <person name="Soares de Carvalho T."/>
            <person name="Santos de Castro Caputo P."/>
            <person name="Willems A."/>
            <person name="de Souza Moreira F.M."/>
        </authorList>
    </citation>
    <scope>NUCLEOTIDE SEQUENCE [LARGE SCALE GENOMIC DNA]</scope>
    <source>
        <strain evidence="7">INPA 384B</strain>
    </source>
</reference>
<dbReference type="InterPro" id="IPR004636">
    <property type="entry name" value="AcOrn/SuccOrn_fam"/>
</dbReference>
<protein>
    <recommendedName>
        <fullName evidence="5">Acetylornithine aminotransferase</fullName>
        <shortName evidence="5">ACOAT</shortName>
        <ecNumber evidence="5">2.6.1.11</ecNumber>
    </recommendedName>
</protein>
<dbReference type="RefSeq" id="WP_188103499.1">
    <property type="nucleotide sequence ID" value="NZ_JAANIH010000033.1"/>
</dbReference>
<feature type="binding site" evidence="5">
    <location>
        <position position="135"/>
    </location>
    <ligand>
        <name>N(2)-acetyl-L-ornithine</name>
        <dbReference type="ChEBI" id="CHEBI:57805"/>
    </ligand>
</feature>
<keyword evidence="1 5" id="KW-0032">Aminotransferase</keyword>
<evidence type="ECO:0000256" key="2">
    <source>
        <dbReference type="ARBA" id="ARBA00022605"/>
    </source>
</evidence>
<dbReference type="InterPro" id="IPR050103">
    <property type="entry name" value="Class-III_PLP-dep_AT"/>
</dbReference>
<name>A0ABR7UBV1_9BRAD</name>
<dbReference type="EC" id="2.6.1.11" evidence="5"/>
<proteinExistence type="inferred from homology"/>
<dbReference type="Pfam" id="PF00202">
    <property type="entry name" value="Aminotran_3"/>
    <property type="match status" value="1"/>
</dbReference>
<comment type="caution">
    <text evidence="5">Lacks conserved residue(s) required for the propagation of feature annotation.</text>
</comment>
<dbReference type="GO" id="GO:0003992">
    <property type="term" value="F:N2-acetyl-L-ornithine:2-oxoglutarate 5-aminotransferase activity"/>
    <property type="evidence" value="ECO:0007669"/>
    <property type="project" value="UniProtKB-EC"/>
</dbReference>
<keyword evidence="7" id="KW-1185">Reference proteome</keyword>
<dbReference type="PANTHER" id="PTHR11986">
    <property type="entry name" value="AMINOTRANSFERASE CLASS III"/>
    <property type="match status" value="1"/>
</dbReference>
<feature type="modified residue" description="N6-(pyridoxal phosphate)lysine" evidence="5">
    <location>
        <position position="246"/>
    </location>
</feature>
<dbReference type="InterPro" id="IPR005814">
    <property type="entry name" value="Aminotrans_3"/>
</dbReference>
<dbReference type="PANTHER" id="PTHR11986:SF79">
    <property type="entry name" value="ACETYLORNITHINE AMINOTRANSFERASE, MITOCHONDRIAL"/>
    <property type="match status" value="1"/>
</dbReference>
<comment type="pathway">
    <text evidence="5">Amino-acid biosynthesis; L-arginine biosynthesis; N(2)-acetyl-L-ornithine from L-glutamate: step 4/4.</text>
</comment>
<dbReference type="InterPro" id="IPR015424">
    <property type="entry name" value="PyrdxlP-dep_Trfase"/>
</dbReference>
<dbReference type="InterPro" id="IPR049704">
    <property type="entry name" value="Aminotrans_3_PPA_site"/>
</dbReference>
<comment type="caution">
    <text evidence="6">The sequence shown here is derived from an EMBL/GenBank/DDBJ whole genome shotgun (WGS) entry which is preliminary data.</text>
</comment>
<keyword evidence="5" id="KW-0055">Arginine biosynthesis</keyword>
<dbReference type="InterPro" id="IPR015422">
    <property type="entry name" value="PyrdxlP-dep_Trfase_small"/>
</dbReference>
<dbReference type="PIRSF" id="PIRSF000521">
    <property type="entry name" value="Transaminase_4ab_Lys_Orn"/>
    <property type="match status" value="1"/>
</dbReference>
<organism evidence="6 7">
    <name type="scientific">Bradyrhizobium campsiandrae</name>
    <dbReference type="NCBI Taxonomy" id="1729892"/>
    <lineage>
        <taxon>Bacteria</taxon>
        <taxon>Pseudomonadati</taxon>
        <taxon>Pseudomonadota</taxon>
        <taxon>Alphaproteobacteria</taxon>
        <taxon>Hyphomicrobiales</taxon>
        <taxon>Nitrobacteraceae</taxon>
        <taxon>Bradyrhizobium</taxon>
    </lineage>
</organism>
<dbReference type="InterPro" id="IPR015421">
    <property type="entry name" value="PyrdxlP-dep_Trfase_major"/>
</dbReference>
<accession>A0ABR7UBV1</accession>
<feature type="binding site" evidence="5">
    <location>
        <begin position="217"/>
        <end position="220"/>
    </location>
    <ligand>
        <name>pyridoxal 5'-phosphate</name>
        <dbReference type="ChEBI" id="CHEBI:597326"/>
    </ligand>
</feature>
<dbReference type="PROSITE" id="PS00600">
    <property type="entry name" value="AA_TRANSFER_CLASS_3"/>
    <property type="match status" value="1"/>
</dbReference>
<evidence type="ECO:0000256" key="5">
    <source>
        <dbReference type="HAMAP-Rule" id="MF_01107"/>
    </source>
</evidence>
<comment type="cofactor">
    <cofactor evidence="5">
        <name>pyridoxal 5'-phosphate</name>
        <dbReference type="ChEBI" id="CHEBI:597326"/>
    </cofactor>
    <text evidence="5">Binds 1 pyridoxal phosphate per subunit.</text>
</comment>
<comment type="catalytic activity">
    <reaction evidence="5">
        <text>N(2)-acetyl-L-ornithine + 2-oxoglutarate = N-acetyl-L-glutamate 5-semialdehyde + L-glutamate</text>
        <dbReference type="Rhea" id="RHEA:18049"/>
        <dbReference type="ChEBI" id="CHEBI:16810"/>
        <dbReference type="ChEBI" id="CHEBI:29123"/>
        <dbReference type="ChEBI" id="CHEBI:29985"/>
        <dbReference type="ChEBI" id="CHEBI:57805"/>
        <dbReference type="EC" id="2.6.1.11"/>
    </reaction>
</comment>
<dbReference type="EMBL" id="JAATTO010000038">
    <property type="protein sequence ID" value="MBC9981534.1"/>
    <property type="molecule type" value="Genomic_DNA"/>
</dbReference>
<keyword evidence="2 5" id="KW-0028">Amino-acid biosynthesis</keyword>
<evidence type="ECO:0000313" key="6">
    <source>
        <dbReference type="EMBL" id="MBC9981534.1"/>
    </source>
</evidence>
<evidence type="ECO:0000313" key="7">
    <source>
        <dbReference type="Proteomes" id="UP000639516"/>
    </source>
</evidence>
<evidence type="ECO:0000256" key="4">
    <source>
        <dbReference type="ARBA" id="ARBA00022898"/>
    </source>
</evidence>
<keyword evidence="4 5" id="KW-0663">Pyridoxal phosphate</keyword>
<keyword evidence="5" id="KW-0963">Cytoplasm</keyword>
<sequence>MTTHPYDALMDITARPKAVFVRGAGSYLWDDSRKRYLDFVQGWAVNCLGHSPPAVAEALAAQAKRLLTPSPAFYNEPSLKLAQSLVETSAFDQVFFANSGAEANEGAIKLARKYGSLHKGGAFEIISFEGGFHGRTLATMSASGKKAFEPLFEPKVSGFKKARLNDLASVEQLINGNTVAVMLEPIQSESGVWPATDQFLRELRALTEKHGLLLIFDEIQTGMGRTGKLFHYEHTGIAPDIMTLGKGIGGGVPLAALLATERASCFEHGDQGGTFNGNPVMCAAGLAVLDEVGKPQFLKQVVETGLLLESELQKVSVRHGLGGVRGRGLLLALDLKLPIAPGIVAQAFEAGVLLNAPQLDTLRFMPALNVTKAEIAEMIGCLDAILTKAGAARRVA</sequence>
<dbReference type="Gene3D" id="3.40.640.10">
    <property type="entry name" value="Type I PLP-dependent aspartate aminotransferase-like (Major domain)"/>
    <property type="match status" value="1"/>
</dbReference>
<feature type="binding site" evidence="5">
    <location>
        <position position="274"/>
    </location>
    <ligand>
        <name>pyridoxal 5'-phosphate</name>
        <dbReference type="ChEBI" id="CHEBI:597326"/>
    </ligand>
</feature>
<comment type="similarity">
    <text evidence="5">Belongs to the class-III pyridoxal-phosphate-dependent aminotransferase family. ArgD subfamily.</text>
</comment>
<dbReference type="Gene3D" id="3.90.1150.10">
    <property type="entry name" value="Aspartate Aminotransferase, domain 1"/>
    <property type="match status" value="1"/>
</dbReference>
<feature type="binding site" evidence="5">
    <location>
        <position position="132"/>
    </location>
    <ligand>
        <name>pyridoxal 5'-phosphate</name>
        <dbReference type="ChEBI" id="CHEBI:597326"/>
    </ligand>
</feature>
<comment type="subunit">
    <text evidence="5">Homodimer.</text>
</comment>
<dbReference type="CDD" id="cd00610">
    <property type="entry name" value="OAT_like"/>
    <property type="match status" value="1"/>
</dbReference>
<dbReference type="Proteomes" id="UP000639516">
    <property type="component" value="Unassembled WGS sequence"/>
</dbReference>
<evidence type="ECO:0000256" key="1">
    <source>
        <dbReference type="ARBA" id="ARBA00022576"/>
    </source>
</evidence>
<dbReference type="HAMAP" id="MF_01107">
    <property type="entry name" value="ArgD_aminotrans_3"/>
    <property type="match status" value="1"/>
</dbReference>
<dbReference type="NCBIfam" id="NF002985">
    <property type="entry name" value="PRK03715.1"/>
    <property type="match status" value="1"/>
</dbReference>
<keyword evidence="3 5" id="KW-0808">Transferase</keyword>
<gene>
    <name evidence="5" type="primary">argD</name>
    <name evidence="6" type="ORF">HA482_25330</name>
</gene>
<evidence type="ECO:0000256" key="3">
    <source>
        <dbReference type="ARBA" id="ARBA00022679"/>
    </source>
</evidence>